<name>A0AA36N9N1_9DINO</name>
<feature type="transmembrane region" description="Helical" evidence="1">
    <location>
        <begin position="149"/>
        <end position="173"/>
    </location>
</feature>
<feature type="transmembrane region" description="Helical" evidence="1">
    <location>
        <begin position="512"/>
        <end position="540"/>
    </location>
</feature>
<evidence type="ECO:0000313" key="3">
    <source>
        <dbReference type="Proteomes" id="UP001178507"/>
    </source>
</evidence>
<keyword evidence="3" id="KW-1185">Reference proteome</keyword>
<reference evidence="2" key="1">
    <citation type="submission" date="2023-08" db="EMBL/GenBank/DDBJ databases">
        <authorList>
            <person name="Chen Y."/>
            <person name="Shah S."/>
            <person name="Dougan E. K."/>
            <person name="Thang M."/>
            <person name="Chan C."/>
        </authorList>
    </citation>
    <scope>NUCLEOTIDE SEQUENCE</scope>
</reference>
<feature type="transmembrane region" description="Helical" evidence="1">
    <location>
        <begin position="100"/>
        <end position="121"/>
    </location>
</feature>
<dbReference type="Proteomes" id="UP001178507">
    <property type="component" value="Unassembled WGS sequence"/>
</dbReference>
<keyword evidence="1" id="KW-0812">Transmembrane</keyword>
<evidence type="ECO:0000313" key="2">
    <source>
        <dbReference type="EMBL" id="CAJ1397834.1"/>
    </source>
</evidence>
<sequence length="563" mass="61060">MCTSGSSLLHECKLCTKLSEALTPAVASIESSVAAALDAAREEVDMQLSGERLKELQKNVNGFGGPVNEFKSSMHGMFGPFVEQDLMPQVKGEMESKGRLGVTALALLAMLLTAFGLLSVFCWCRVGPGQQSASAHRCACCTWCFGCCYIWLAFIIGGILTAASVPMASFCLIMDDLDGEMLKDISRSLQLDLSGEEGDMAISLVEQCISVPGKNSSANPALLDIITMTETDGTKKTMRQKIIGDVTDRINQQFDAISAGMSGGDMSVAENANMKQLLQTLSDYRMDAMMTPEQSVVTNSQYKDMNAETDLQKYFVSSAACSDTTADGSTIWGLDSFSTSLNSYGAQQSHSTCAKKVACTGTAGTPARLACEAANNLMELKQSLNTVATYKCREFTNADGTRCDLLAMNQVSPGSYENDCFRPDGTLQAEDFDCTLEEFTLLVSSFSSQLQKAFVRLDNVTVLVLDTITKDMKALVGVHLLDKMALVASGVTCGFMAQQYSHFVDGFCFKGVWGFTAIAASYVACAVLTLFLVILTYMMWRFALDSYELQREAADDERLKDRE</sequence>
<keyword evidence="1" id="KW-1133">Transmembrane helix</keyword>
<comment type="caution">
    <text evidence="2">The sequence shown here is derived from an EMBL/GenBank/DDBJ whole genome shotgun (WGS) entry which is preliminary data.</text>
</comment>
<protein>
    <submittedName>
        <fullName evidence="2">Uncharacterized protein</fullName>
    </submittedName>
</protein>
<evidence type="ECO:0000256" key="1">
    <source>
        <dbReference type="SAM" id="Phobius"/>
    </source>
</evidence>
<dbReference type="AlphaFoldDB" id="A0AA36N9N1"/>
<dbReference type="EMBL" id="CAUJNA010003280">
    <property type="protein sequence ID" value="CAJ1397834.1"/>
    <property type="molecule type" value="Genomic_DNA"/>
</dbReference>
<keyword evidence="1" id="KW-0472">Membrane</keyword>
<gene>
    <name evidence="2" type="ORF">EVOR1521_LOCUS21775</name>
</gene>
<proteinExistence type="predicted"/>
<accession>A0AA36N9N1</accession>
<organism evidence="2 3">
    <name type="scientific">Effrenium voratum</name>
    <dbReference type="NCBI Taxonomy" id="2562239"/>
    <lineage>
        <taxon>Eukaryota</taxon>
        <taxon>Sar</taxon>
        <taxon>Alveolata</taxon>
        <taxon>Dinophyceae</taxon>
        <taxon>Suessiales</taxon>
        <taxon>Symbiodiniaceae</taxon>
        <taxon>Effrenium</taxon>
    </lineage>
</organism>